<accession>A0A1X0ZUD2</accession>
<dbReference type="InterPro" id="IPR006175">
    <property type="entry name" value="YjgF/YER057c/UK114"/>
</dbReference>
<name>A0A1X0ZUD2_PSEPU</name>
<dbReference type="CDD" id="cd02198">
    <property type="entry name" value="YjgH_like"/>
    <property type="match status" value="1"/>
</dbReference>
<dbReference type="Proteomes" id="UP000193675">
    <property type="component" value="Unassembled WGS sequence"/>
</dbReference>
<reference evidence="2 3" key="1">
    <citation type="submission" date="2017-04" db="EMBL/GenBank/DDBJ databases">
        <title>Presence of VIM-2 positive Pseudomonas species in chickens and their surrounding environment.</title>
        <authorList>
            <person name="Zhang R."/>
        </authorList>
    </citation>
    <scope>NUCLEOTIDE SEQUENCE [LARGE SCALE GENOMIC DNA]</scope>
    <source>
        <strain evidence="2 3">DZ-C18</strain>
    </source>
</reference>
<evidence type="ECO:0000313" key="3">
    <source>
        <dbReference type="Proteomes" id="UP000193675"/>
    </source>
</evidence>
<dbReference type="GO" id="GO:0005829">
    <property type="term" value="C:cytosol"/>
    <property type="evidence" value="ECO:0007669"/>
    <property type="project" value="TreeGrafter"/>
</dbReference>
<dbReference type="Gene3D" id="3.30.1330.40">
    <property type="entry name" value="RutC-like"/>
    <property type="match status" value="1"/>
</dbReference>
<dbReference type="SUPFAM" id="SSF55298">
    <property type="entry name" value="YjgF-like"/>
    <property type="match status" value="1"/>
</dbReference>
<dbReference type="RefSeq" id="WP_084857594.1">
    <property type="nucleotide sequence ID" value="NZ_JAOTEI010000045.1"/>
</dbReference>
<dbReference type="InterPro" id="IPR035959">
    <property type="entry name" value="RutC-like_sf"/>
</dbReference>
<dbReference type="Pfam" id="PF01042">
    <property type="entry name" value="Ribonuc_L-PSP"/>
    <property type="match status" value="1"/>
</dbReference>
<comment type="caution">
    <text evidence="2">The sequence shown here is derived from an EMBL/GenBank/DDBJ whole genome shotgun (WGS) entry which is preliminary data.</text>
</comment>
<evidence type="ECO:0000313" key="2">
    <source>
        <dbReference type="EMBL" id="ORL63220.1"/>
    </source>
</evidence>
<dbReference type="AlphaFoldDB" id="A0A1X0ZUD2"/>
<proteinExistence type="inferred from homology"/>
<dbReference type="InterPro" id="IPR038743">
    <property type="entry name" value="YjgH-like"/>
</dbReference>
<sequence length="138" mass="14949">MTIHPLKRQSINPPPTQVLYDQFHYSQATRVGDLIWVSGQVGIDSSMKPESDVAAQTHLAFQSLAKVLQAAGAGLEDVVELTTFHTRLQADMPLFASIKDEYFPSRYPSWTAVGITELALPGLVVEIRAVAVAGSGNV</sequence>
<dbReference type="PANTHER" id="PTHR11803">
    <property type="entry name" value="2-IMINOBUTANOATE/2-IMINOPROPANOATE DEAMINASE RIDA"/>
    <property type="match status" value="1"/>
</dbReference>
<dbReference type="GO" id="GO:0019239">
    <property type="term" value="F:deaminase activity"/>
    <property type="evidence" value="ECO:0007669"/>
    <property type="project" value="TreeGrafter"/>
</dbReference>
<evidence type="ECO:0000256" key="1">
    <source>
        <dbReference type="ARBA" id="ARBA00010552"/>
    </source>
</evidence>
<evidence type="ECO:0008006" key="4">
    <source>
        <dbReference type="Google" id="ProtNLM"/>
    </source>
</evidence>
<gene>
    <name evidence="2" type="ORF">B7H17_16010</name>
</gene>
<dbReference type="PANTHER" id="PTHR11803:SF58">
    <property type="entry name" value="PROTEIN HMF1-RELATED"/>
    <property type="match status" value="1"/>
</dbReference>
<dbReference type="OrthoDB" id="9809792at2"/>
<protein>
    <recommendedName>
        <fullName evidence="4">RidA family protein</fullName>
    </recommendedName>
</protein>
<organism evidence="2 3">
    <name type="scientific">Pseudomonas putida</name>
    <name type="common">Arthrobacter siderocapsulatus</name>
    <dbReference type="NCBI Taxonomy" id="303"/>
    <lineage>
        <taxon>Bacteria</taxon>
        <taxon>Pseudomonadati</taxon>
        <taxon>Pseudomonadota</taxon>
        <taxon>Gammaproteobacteria</taxon>
        <taxon>Pseudomonadales</taxon>
        <taxon>Pseudomonadaceae</taxon>
        <taxon>Pseudomonas</taxon>
    </lineage>
</organism>
<comment type="similarity">
    <text evidence="1">Belongs to the RutC family.</text>
</comment>
<dbReference type="EMBL" id="NBWC01000023">
    <property type="protein sequence ID" value="ORL63220.1"/>
    <property type="molecule type" value="Genomic_DNA"/>
</dbReference>